<accession>A0A811S2B3</accession>
<sequence>MERKQRKHPCTVWDVEVREERRIQLLVSRHVQPSSKYYKVQHNTRRVKPSILHSQVILHCNLPFRASCGSIHTGFLANLQAACSKKFERKSVCVGGYNNFYRKLPDKYIMAGSFREVVMDVQCKVEEGKKTLRLHDSSCSADFYSEVMHACVVYSEARWRKGRKL</sequence>
<protein>
    <submittedName>
        <fullName evidence="1">Uncharacterized protein</fullName>
    </submittedName>
</protein>
<evidence type="ECO:0000313" key="2">
    <source>
        <dbReference type="Proteomes" id="UP000604825"/>
    </source>
</evidence>
<dbReference type="AlphaFoldDB" id="A0A811S2B3"/>
<reference evidence="1" key="1">
    <citation type="submission" date="2020-10" db="EMBL/GenBank/DDBJ databases">
        <authorList>
            <person name="Han B."/>
            <person name="Lu T."/>
            <person name="Zhao Q."/>
            <person name="Huang X."/>
            <person name="Zhao Y."/>
        </authorList>
    </citation>
    <scope>NUCLEOTIDE SEQUENCE</scope>
</reference>
<evidence type="ECO:0000313" key="1">
    <source>
        <dbReference type="EMBL" id="CAD6335183.1"/>
    </source>
</evidence>
<dbReference type="Proteomes" id="UP000604825">
    <property type="component" value="Unassembled WGS sequence"/>
</dbReference>
<keyword evidence="2" id="KW-1185">Reference proteome</keyword>
<organism evidence="1 2">
    <name type="scientific">Miscanthus lutarioriparius</name>
    <dbReference type="NCBI Taxonomy" id="422564"/>
    <lineage>
        <taxon>Eukaryota</taxon>
        <taxon>Viridiplantae</taxon>
        <taxon>Streptophyta</taxon>
        <taxon>Embryophyta</taxon>
        <taxon>Tracheophyta</taxon>
        <taxon>Spermatophyta</taxon>
        <taxon>Magnoliopsida</taxon>
        <taxon>Liliopsida</taxon>
        <taxon>Poales</taxon>
        <taxon>Poaceae</taxon>
        <taxon>PACMAD clade</taxon>
        <taxon>Panicoideae</taxon>
        <taxon>Andropogonodae</taxon>
        <taxon>Andropogoneae</taxon>
        <taxon>Saccharinae</taxon>
        <taxon>Miscanthus</taxon>
    </lineage>
</organism>
<dbReference type="EMBL" id="CAJGYO010000017">
    <property type="protein sequence ID" value="CAD6335183.1"/>
    <property type="molecule type" value="Genomic_DNA"/>
</dbReference>
<comment type="caution">
    <text evidence="1">The sequence shown here is derived from an EMBL/GenBank/DDBJ whole genome shotgun (WGS) entry which is preliminary data.</text>
</comment>
<proteinExistence type="predicted"/>
<name>A0A811S2B3_9POAL</name>
<gene>
    <name evidence="1" type="ORF">NCGR_LOCUS59281</name>
</gene>